<organism evidence="2 3">
    <name type="scientific">Aureimonas altamirensis DSM 21988</name>
    <dbReference type="NCBI Taxonomy" id="1121026"/>
    <lineage>
        <taxon>Bacteria</taxon>
        <taxon>Pseudomonadati</taxon>
        <taxon>Pseudomonadota</taxon>
        <taxon>Alphaproteobacteria</taxon>
        <taxon>Hyphomicrobiales</taxon>
        <taxon>Aurantimonadaceae</taxon>
        <taxon>Aureimonas</taxon>
    </lineage>
</organism>
<evidence type="ECO:0000313" key="3">
    <source>
        <dbReference type="Proteomes" id="UP000184290"/>
    </source>
</evidence>
<evidence type="ECO:0000313" key="2">
    <source>
        <dbReference type="EMBL" id="SHJ71284.1"/>
    </source>
</evidence>
<dbReference type="SUPFAM" id="SSF53756">
    <property type="entry name" value="UDP-Glycosyltransferase/glycogen phosphorylase"/>
    <property type="match status" value="1"/>
</dbReference>
<proteinExistence type="predicted"/>
<accession>A0ABY1INX1</accession>
<dbReference type="EMBL" id="FQZC01000004">
    <property type="protein sequence ID" value="SHJ71284.1"/>
    <property type="molecule type" value="Genomic_DNA"/>
</dbReference>
<reference evidence="2 3" key="1">
    <citation type="submission" date="2016-11" db="EMBL/GenBank/DDBJ databases">
        <authorList>
            <person name="Varghese N."/>
            <person name="Submissions S."/>
        </authorList>
    </citation>
    <scope>NUCLEOTIDE SEQUENCE [LARGE SCALE GENOMIC DNA]</scope>
    <source>
        <strain evidence="2 3">DSM 21988</strain>
    </source>
</reference>
<dbReference type="RefSeq" id="WP_060608473.1">
    <property type="nucleotide sequence ID" value="NZ_FQZC01000004.1"/>
</dbReference>
<gene>
    <name evidence="2" type="ORF">SAMN02745911_3084</name>
</gene>
<comment type="caution">
    <text evidence="2">The sequence shown here is derived from an EMBL/GenBank/DDBJ whole genome shotgun (WGS) entry which is preliminary data.</text>
</comment>
<dbReference type="Pfam" id="PF13579">
    <property type="entry name" value="Glyco_trans_4_4"/>
    <property type="match status" value="1"/>
</dbReference>
<dbReference type="Proteomes" id="UP000184290">
    <property type="component" value="Unassembled WGS sequence"/>
</dbReference>
<sequence>MPTILYLVHDLSDPAVARRVAMLEAGGARVQTAGFCRGDVPERIGAGRPIMLGVTADGDFKQRITMVATAALSLRRTLGDVARPDVIVARNLEMLALARRATGFFRPRPALVYESLDIHRLLLGEGLKGRAMRAIERALAGDAALLMTSSPAFVREYFEPRQGMTLPTLLLENKVLDLGGGEVAAGDEPRRPPPGQPWTIGWFGALRCRKSLDILSQLTRMAEGRIEVVLRGRPALREFDDFHGRVAQEPFIRFEGPYRNPDELSAIYGEVHFAWAIDYFEAGLNSDWLLPNRLYESCLHGVVPIALSGTETGRTLARRDLGILVNAATPESLLAALPLTEEGYAAERARVTARPRSFWVCGPRECTALVARLAALPGEARPKGRAVMEAAG</sequence>
<dbReference type="InterPro" id="IPR028098">
    <property type="entry name" value="Glyco_trans_4-like_N"/>
</dbReference>
<keyword evidence="3" id="KW-1185">Reference proteome</keyword>
<protein>
    <submittedName>
        <fullName evidence="2">Succinoglycan biosynthesis protein ExoL</fullName>
    </submittedName>
</protein>
<evidence type="ECO:0000259" key="1">
    <source>
        <dbReference type="Pfam" id="PF13579"/>
    </source>
</evidence>
<name>A0ABY1INX1_9HYPH</name>
<feature type="domain" description="Glycosyltransferase subfamily 4-like N-terminal" evidence="1">
    <location>
        <begin position="20"/>
        <end position="158"/>
    </location>
</feature>